<dbReference type="PhylomeDB" id="Q16M20"/>
<accession>Q16M20</accession>
<organism evidence="3 4">
    <name type="scientific">Aedes aegypti</name>
    <name type="common">Yellowfever mosquito</name>
    <name type="synonym">Culex aegypti</name>
    <dbReference type="NCBI Taxonomy" id="7159"/>
    <lineage>
        <taxon>Eukaryota</taxon>
        <taxon>Metazoa</taxon>
        <taxon>Ecdysozoa</taxon>
        <taxon>Arthropoda</taxon>
        <taxon>Hexapoda</taxon>
        <taxon>Insecta</taxon>
        <taxon>Pterygota</taxon>
        <taxon>Neoptera</taxon>
        <taxon>Endopterygota</taxon>
        <taxon>Diptera</taxon>
        <taxon>Nematocera</taxon>
        <taxon>Culicoidea</taxon>
        <taxon>Culicidae</taxon>
        <taxon>Culicinae</taxon>
        <taxon>Aedini</taxon>
        <taxon>Aedes</taxon>
        <taxon>Stegomyia</taxon>
    </lineage>
</organism>
<evidence type="ECO:0000313" key="4">
    <source>
        <dbReference type="Proteomes" id="UP000682892"/>
    </source>
</evidence>
<evidence type="ECO:0000313" key="3">
    <source>
        <dbReference type="EMBL" id="EAT35363.1"/>
    </source>
</evidence>
<reference evidence="3" key="1">
    <citation type="submission" date="2005-10" db="EMBL/GenBank/DDBJ databases">
        <authorList>
            <person name="Loftus B.J."/>
            <person name="Nene V.M."/>
            <person name="Hannick L.I."/>
            <person name="Bidwell S."/>
            <person name="Haas B."/>
            <person name="Amedeo P."/>
            <person name="Orvis J."/>
            <person name="Wortman J.R."/>
            <person name="White O.R."/>
            <person name="Salzberg S."/>
            <person name="Shumway M."/>
            <person name="Koo H."/>
            <person name="Zhao Y."/>
            <person name="Holmes M."/>
            <person name="Miller J."/>
            <person name="Schatz M."/>
            <person name="Pop M."/>
            <person name="Pai G."/>
            <person name="Utterback T."/>
            <person name="Rogers Y.-H."/>
            <person name="Kravitz S."/>
            <person name="Fraser C.M."/>
        </authorList>
    </citation>
    <scope>NUCLEOTIDE SEQUENCE</scope>
    <source>
        <strain evidence="3">Liverpool</strain>
    </source>
</reference>
<dbReference type="VEuPathDB" id="VectorBase:AAEL012458"/>
<reference evidence="3" key="3">
    <citation type="submission" date="2012-09" db="EMBL/GenBank/DDBJ databases">
        <authorList>
            <consortium name="VectorBase"/>
        </authorList>
    </citation>
    <scope>NUCLEOTIDE SEQUENCE</scope>
    <source>
        <strain evidence="3">Liverpool</strain>
    </source>
</reference>
<keyword evidence="2" id="KW-0472">Membrane</keyword>
<gene>
    <name evidence="3" type="ORF">AaeL_AAEL012458</name>
</gene>
<protein>
    <submittedName>
        <fullName evidence="3">AAEL012458-PA</fullName>
    </submittedName>
</protein>
<keyword evidence="2" id="KW-1133">Transmembrane helix</keyword>
<dbReference type="eggNOG" id="ENOG502SDZ5">
    <property type="taxonomic scope" value="Eukaryota"/>
</dbReference>
<evidence type="ECO:0000256" key="1">
    <source>
        <dbReference type="SAM" id="MobiDB-lite"/>
    </source>
</evidence>
<dbReference type="HOGENOM" id="CLU_1769591_0_0_1"/>
<name>Q16M20_AEDAE</name>
<dbReference type="EMBL" id="CH477884">
    <property type="protein sequence ID" value="EAT35363.1"/>
    <property type="molecule type" value="Genomic_DNA"/>
</dbReference>
<feature type="transmembrane region" description="Helical" evidence="2">
    <location>
        <begin position="96"/>
        <end position="122"/>
    </location>
</feature>
<evidence type="ECO:0000256" key="2">
    <source>
        <dbReference type="SAM" id="Phobius"/>
    </source>
</evidence>
<sequence>MSFSSNDTMRPLAMQRSQSLPQLHSREDSGVGLSGSGSCSGINNMAYESSGSHRSHKHHRHYRNGNELKIPYGARLVADLRQLMTLRQHYYPEGGWGWLLTVIGFTIHCICHGLHLSAGVFMMEMASIFRQRPTAAGNTSLQLLITG</sequence>
<dbReference type="OMA" id="INNIGYE"/>
<feature type="region of interest" description="Disordered" evidence="1">
    <location>
        <begin position="1"/>
        <end position="34"/>
    </location>
</feature>
<reference evidence="3" key="2">
    <citation type="journal article" date="2007" name="Science">
        <title>Genome sequence of Aedes aegypti, a major arbovirus vector.</title>
        <authorList>
            <person name="Nene V."/>
            <person name="Wortman J.R."/>
            <person name="Lawson D."/>
            <person name="Haas B."/>
            <person name="Kodira C."/>
            <person name="Tu Z.J."/>
            <person name="Loftus B."/>
            <person name="Xi Z."/>
            <person name="Megy K."/>
            <person name="Grabherr M."/>
            <person name="Ren Q."/>
            <person name="Zdobnov E.M."/>
            <person name="Lobo N.F."/>
            <person name="Campbell K.S."/>
            <person name="Brown S.E."/>
            <person name="Bonaldo M.F."/>
            <person name="Zhu J."/>
            <person name="Sinkins S.P."/>
            <person name="Hogenkamp D.G."/>
            <person name="Amedeo P."/>
            <person name="Arensburger P."/>
            <person name="Atkinson P.W."/>
            <person name="Bidwell S."/>
            <person name="Biedler J."/>
            <person name="Birney E."/>
            <person name="Bruggner R.V."/>
            <person name="Costas J."/>
            <person name="Coy M.R."/>
            <person name="Crabtree J."/>
            <person name="Crawford M."/>
            <person name="Debruyn B."/>
            <person name="Decaprio D."/>
            <person name="Eiglmeier K."/>
            <person name="Eisenstadt E."/>
            <person name="El-Dorry H."/>
            <person name="Gelbart W.M."/>
            <person name="Gomes S.L."/>
            <person name="Hammond M."/>
            <person name="Hannick L.I."/>
            <person name="Hogan J.R."/>
            <person name="Holmes M.H."/>
            <person name="Jaffe D."/>
            <person name="Johnston J.S."/>
            <person name="Kennedy R.C."/>
            <person name="Koo H."/>
            <person name="Kravitz S."/>
            <person name="Kriventseva E.V."/>
            <person name="Kulp D."/>
            <person name="Labutti K."/>
            <person name="Lee E."/>
            <person name="Li S."/>
            <person name="Lovin D.D."/>
            <person name="Mao C."/>
            <person name="Mauceli E."/>
            <person name="Menck C.F."/>
            <person name="Miller J.R."/>
            <person name="Montgomery P."/>
            <person name="Mori A."/>
            <person name="Nascimento A.L."/>
            <person name="Naveira H.F."/>
            <person name="Nusbaum C."/>
            <person name="O'leary S."/>
            <person name="Orvis J."/>
            <person name="Pertea M."/>
            <person name="Quesneville H."/>
            <person name="Reidenbach K.R."/>
            <person name="Rogers Y.H."/>
            <person name="Roth C.W."/>
            <person name="Schneider J.R."/>
            <person name="Schatz M."/>
            <person name="Shumway M."/>
            <person name="Stanke M."/>
            <person name="Stinson E.O."/>
            <person name="Tubio J.M."/>
            <person name="Vanzee J.P."/>
            <person name="Verjovski-Almeida S."/>
            <person name="Werner D."/>
            <person name="White O."/>
            <person name="Wyder S."/>
            <person name="Zeng Q."/>
            <person name="Zhao Q."/>
            <person name="Zhao Y."/>
            <person name="Hill C.A."/>
            <person name="Raikhel A.S."/>
            <person name="Soares M.B."/>
            <person name="Knudson D.L."/>
            <person name="Lee N.H."/>
            <person name="Galagan J."/>
            <person name="Salzberg S.L."/>
            <person name="Paulsen I.T."/>
            <person name="Dimopoulos G."/>
            <person name="Collins F.H."/>
            <person name="Birren B."/>
            <person name="Fraser-Liggett C.M."/>
            <person name="Severson D.W."/>
        </authorList>
    </citation>
    <scope>NUCLEOTIDE SEQUENCE [LARGE SCALE GENOMIC DNA]</scope>
    <source>
        <strain evidence="3">Liverpool</strain>
    </source>
</reference>
<dbReference type="Proteomes" id="UP000682892">
    <property type="component" value="Unassembled WGS sequence"/>
</dbReference>
<dbReference type="PaxDb" id="7159-AAEL012458-PA"/>
<dbReference type="AlphaFoldDB" id="Q16M20"/>
<proteinExistence type="predicted"/>
<keyword evidence="2" id="KW-0812">Transmembrane</keyword>